<reference evidence="3" key="1">
    <citation type="journal article" date="2020" name="J Insects Food Feed">
        <title>The yellow mealworm (Tenebrio molitor) genome: a resource for the emerging insects as food and feed industry.</title>
        <authorList>
            <person name="Eriksson T."/>
            <person name="Andere A."/>
            <person name="Kelstrup H."/>
            <person name="Emery V."/>
            <person name="Picard C."/>
        </authorList>
    </citation>
    <scope>NUCLEOTIDE SEQUENCE</scope>
    <source>
        <strain evidence="3">Stoneville</strain>
        <tissue evidence="3">Whole head</tissue>
    </source>
</reference>
<feature type="region of interest" description="Disordered" evidence="2">
    <location>
        <begin position="1"/>
        <end position="34"/>
    </location>
</feature>
<feature type="coiled-coil region" evidence="1">
    <location>
        <begin position="50"/>
        <end position="87"/>
    </location>
</feature>
<keyword evidence="1" id="KW-0175">Coiled coil</keyword>
<protein>
    <submittedName>
        <fullName evidence="3">Uncharacterized protein</fullName>
    </submittedName>
</protein>
<feature type="compositionally biased region" description="Basic and acidic residues" evidence="2">
    <location>
        <begin position="15"/>
        <end position="34"/>
    </location>
</feature>
<name>A0A8J6HWV9_TENMO</name>
<accession>A0A8J6HWV9</accession>
<comment type="caution">
    <text evidence="3">The sequence shown here is derived from an EMBL/GenBank/DDBJ whole genome shotgun (WGS) entry which is preliminary data.</text>
</comment>
<feature type="region of interest" description="Disordered" evidence="2">
    <location>
        <begin position="259"/>
        <end position="278"/>
    </location>
</feature>
<evidence type="ECO:0000313" key="3">
    <source>
        <dbReference type="EMBL" id="KAH0822032.1"/>
    </source>
</evidence>
<feature type="region of interest" description="Disordered" evidence="2">
    <location>
        <begin position="167"/>
        <end position="212"/>
    </location>
</feature>
<evidence type="ECO:0000256" key="2">
    <source>
        <dbReference type="SAM" id="MobiDB-lite"/>
    </source>
</evidence>
<proteinExistence type="predicted"/>
<organism evidence="3 4">
    <name type="scientific">Tenebrio molitor</name>
    <name type="common">Yellow mealworm beetle</name>
    <dbReference type="NCBI Taxonomy" id="7067"/>
    <lineage>
        <taxon>Eukaryota</taxon>
        <taxon>Metazoa</taxon>
        <taxon>Ecdysozoa</taxon>
        <taxon>Arthropoda</taxon>
        <taxon>Hexapoda</taxon>
        <taxon>Insecta</taxon>
        <taxon>Pterygota</taxon>
        <taxon>Neoptera</taxon>
        <taxon>Endopterygota</taxon>
        <taxon>Coleoptera</taxon>
        <taxon>Polyphaga</taxon>
        <taxon>Cucujiformia</taxon>
        <taxon>Tenebrionidae</taxon>
        <taxon>Tenebrio</taxon>
    </lineage>
</organism>
<gene>
    <name evidence="3" type="ORF">GEV33_000759</name>
</gene>
<dbReference type="Proteomes" id="UP000719412">
    <property type="component" value="Unassembled WGS sequence"/>
</dbReference>
<reference evidence="3" key="2">
    <citation type="submission" date="2021-08" db="EMBL/GenBank/DDBJ databases">
        <authorList>
            <person name="Eriksson T."/>
        </authorList>
    </citation>
    <scope>NUCLEOTIDE SEQUENCE</scope>
    <source>
        <strain evidence="3">Stoneville</strain>
        <tissue evidence="3">Whole head</tissue>
    </source>
</reference>
<evidence type="ECO:0000313" key="4">
    <source>
        <dbReference type="Proteomes" id="UP000719412"/>
    </source>
</evidence>
<sequence length="278" mass="33214">MFTSEIREGTAGIRQENKVHTKKEMSGSERGELELRKELAAVREETRGREEKWQAEKADWTKRMKMIEEKVEQREKKERNKREIAVKVNVKEAFKINKDKMMVAKIESWEQKKNIILNKSELKERKDEMMYIDNDLTKEEREIQKKLREVAREARDKGKWVKIEEKENGKREVERMRAEGRWRSGKLSERDKDTGKQEKGENQRTEGDCEREKMTMRCGCGNKEKESKNWTEGKERRCRMCREDSETTEHMWSGCTKMREREGKERGEILSKDGKKDG</sequence>
<dbReference type="EMBL" id="JABDTM020004668">
    <property type="protein sequence ID" value="KAH0822032.1"/>
    <property type="molecule type" value="Genomic_DNA"/>
</dbReference>
<evidence type="ECO:0000256" key="1">
    <source>
        <dbReference type="SAM" id="Coils"/>
    </source>
</evidence>
<keyword evidence="4" id="KW-1185">Reference proteome</keyword>
<dbReference type="AlphaFoldDB" id="A0A8J6HWV9"/>